<feature type="compositionally biased region" description="Low complexity" evidence="1">
    <location>
        <begin position="48"/>
        <end position="66"/>
    </location>
</feature>
<name>A0A9X6RMT6_HYPEX</name>
<protein>
    <submittedName>
        <fullName evidence="3">Uncharacterized protein</fullName>
    </submittedName>
</protein>
<feature type="chain" id="PRO_5040903017" evidence="2">
    <location>
        <begin position="20"/>
        <end position="313"/>
    </location>
</feature>
<organism evidence="3 4">
    <name type="scientific">Hypsibius exemplaris</name>
    <name type="common">Freshwater tardigrade</name>
    <dbReference type="NCBI Taxonomy" id="2072580"/>
    <lineage>
        <taxon>Eukaryota</taxon>
        <taxon>Metazoa</taxon>
        <taxon>Ecdysozoa</taxon>
        <taxon>Tardigrada</taxon>
        <taxon>Eutardigrada</taxon>
        <taxon>Parachela</taxon>
        <taxon>Hypsibioidea</taxon>
        <taxon>Hypsibiidae</taxon>
        <taxon>Hypsibius</taxon>
    </lineage>
</organism>
<evidence type="ECO:0000256" key="1">
    <source>
        <dbReference type="SAM" id="MobiDB-lite"/>
    </source>
</evidence>
<dbReference type="EMBL" id="MTYJ01000340">
    <property type="protein sequence ID" value="OWA53719.1"/>
    <property type="molecule type" value="Genomic_DNA"/>
</dbReference>
<reference evidence="4" key="1">
    <citation type="submission" date="2017-01" db="EMBL/GenBank/DDBJ databases">
        <title>Comparative genomics of anhydrobiosis in the tardigrade Hypsibius dujardini.</title>
        <authorList>
            <person name="Yoshida Y."/>
            <person name="Koutsovoulos G."/>
            <person name="Laetsch D."/>
            <person name="Stevens L."/>
            <person name="Kumar S."/>
            <person name="Horikawa D."/>
            <person name="Ishino K."/>
            <person name="Komine S."/>
            <person name="Tomita M."/>
            <person name="Blaxter M."/>
            <person name="Arakawa K."/>
        </authorList>
    </citation>
    <scope>NUCLEOTIDE SEQUENCE [LARGE SCALE GENOMIC DNA]</scope>
    <source>
        <strain evidence="4">Z151</strain>
    </source>
</reference>
<feature type="region of interest" description="Disordered" evidence="1">
    <location>
        <begin position="46"/>
        <end position="70"/>
    </location>
</feature>
<keyword evidence="2" id="KW-0732">Signal</keyword>
<feature type="signal peptide" evidence="2">
    <location>
        <begin position="1"/>
        <end position="19"/>
    </location>
</feature>
<keyword evidence="4" id="KW-1185">Reference proteome</keyword>
<accession>A0A9X6RMT6</accession>
<gene>
    <name evidence="3" type="ORF">BV898_18141</name>
</gene>
<dbReference type="AlphaFoldDB" id="A0A9X6RMT6"/>
<proteinExistence type="predicted"/>
<dbReference type="Proteomes" id="UP000192578">
    <property type="component" value="Unassembled WGS sequence"/>
</dbReference>
<comment type="caution">
    <text evidence="3">The sequence shown here is derived from an EMBL/GenBank/DDBJ whole genome shotgun (WGS) entry which is preliminary data.</text>
</comment>
<evidence type="ECO:0000313" key="3">
    <source>
        <dbReference type="EMBL" id="OWA53719.1"/>
    </source>
</evidence>
<sequence length="313" mass="34111">MQTLVLTSLLVLIAGATFAQPAGQSEVTAVDVTSLAENAVDLEVKSKSAGGTVGTSRSSSSHPPTGHVGEQVDMNQRQHAVQWLWPVATHTLQTERYACTAAATLLPHPGFTRGGPRSPAIPEAWDHSSNKRLLYKKRPRIPLLIQQFLTFSSRFILLPTKSGKTMQSLILVCFLALTATLVVAQPTGQSEVTAVDVTSLAENAVDLEVKSRGRNRRDVSVHLFIPPTDMSESKYMTTAQHAVNALASGYSYAQTERYVVYQLQRLYPAPGFTRWRAQITGIPEDGTISIPARMLGTLFLALIENAVVLVYRV</sequence>
<evidence type="ECO:0000256" key="2">
    <source>
        <dbReference type="SAM" id="SignalP"/>
    </source>
</evidence>
<evidence type="ECO:0000313" key="4">
    <source>
        <dbReference type="Proteomes" id="UP000192578"/>
    </source>
</evidence>